<dbReference type="InterPro" id="IPR050789">
    <property type="entry name" value="Diverse_Enzym_Activities"/>
</dbReference>
<dbReference type="Pfam" id="PF00144">
    <property type="entry name" value="Beta-lactamase"/>
    <property type="match status" value="1"/>
</dbReference>
<dbReference type="InterPro" id="IPR012338">
    <property type="entry name" value="Beta-lactam/transpept-like"/>
</dbReference>
<evidence type="ECO:0000259" key="2">
    <source>
        <dbReference type="Pfam" id="PF00144"/>
    </source>
</evidence>
<feature type="domain" description="Beta-lactamase-related" evidence="2">
    <location>
        <begin position="54"/>
        <end position="331"/>
    </location>
</feature>
<evidence type="ECO:0000313" key="3">
    <source>
        <dbReference type="EMBL" id="MDT9001471.1"/>
    </source>
</evidence>
<dbReference type="Gene3D" id="3.40.710.10">
    <property type="entry name" value="DD-peptidase/beta-lactamase superfamily"/>
    <property type="match status" value="1"/>
</dbReference>
<protein>
    <submittedName>
        <fullName evidence="3">Serine hydrolase domain-containing protein</fullName>
        <ecNumber evidence="3">3.1.1.103</ecNumber>
    </submittedName>
</protein>
<feature type="signal peptide" evidence="1">
    <location>
        <begin position="1"/>
        <end position="16"/>
    </location>
</feature>
<keyword evidence="3" id="KW-0378">Hydrolase</keyword>
<dbReference type="PANTHER" id="PTHR43283:SF18">
    <property type="match status" value="1"/>
</dbReference>
<keyword evidence="1" id="KW-0732">Signal</keyword>
<evidence type="ECO:0000313" key="4">
    <source>
        <dbReference type="Proteomes" id="UP001246372"/>
    </source>
</evidence>
<organism evidence="3 4">
    <name type="scientific">Roseateles aquae</name>
    <dbReference type="NCBI Taxonomy" id="3077235"/>
    <lineage>
        <taxon>Bacteria</taxon>
        <taxon>Pseudomonadati</taxon>
        <taxon>Pseudomonadota</taxon>
        <taxon>Betaproteobacteria</taxon>
        <taxon>Burkholderiales</taxon>
        <taxon>Sphaerotilaceae</taxon>
        <taxon>Roseateles</taxon>
    </lineage>
</organism>
<dbReference type="RefSeq" id="WP_315652356.1">
    <property type="nucleotide sequence ID" value="NZ_JAVXZY010000009.1"/>
</dbReference>
<evidence type="ECO:0000256" key="1">
    <source>
        <dbReference type="SAM" id="SignalP"/>
    </source>
</evidence>
<reference evidence="3" key="1">
    <citation type="submission" date="2023-09" db="EMBL/GenBank/DDBJ databases">
        <title>Paucibacter sp. APW11 Genome sequencing and assembly.</title>
        <authorList>
            <person name="Kim I."/>
        </authorList>
    </citation>
    <scope>NUCLEOTIDE SEQUENCE</scope>
    <source>
        <strain evidence="3">APW11</strain>
    </source>
</reference>
<gene>
    <name evidence="3" type="ORF">RQP53_19500</name>
</gene>
<dbReference type="Proteomes" id="UP001246372">
    <property type="component" value="Unassembled WGS sequence"/>
</dbReference>
<dbReference type="EC" id="3.1.1.103" evidence="3"/>
<sequence>MRLAAICLAFASSAQAESIGLSHQQLQRLAEQNKVCLIVVARLQHGQLSAVDSASACEQPSASPEAVFQAASLGKPVFAYGVLKLAERLGKSGFDLDAPLSRYLPQGYLHQHNHARPEPGRADLLPAAALEKITARMILQHGTGLPNWSSEALVPEQPAGRWNYSGEGYLLLQAAIEAISGQPLDVWARQAVFEPLGMTHSDFRWNAERTQPGLVDGHGASGKPLGIKPIQHPRAAFSLYTSAPDYARFLAAVLADKALLKTVLAAPLPVDPQLGLSWGLGWGIAERRAEAGAAPDQLIWHWGSNWGYRAFVAASAQTGDGLVMLSNSENGLALAEPLTLPVLPGSQPLFRFYMLRSGAAHWLCKNLGWCG</sequence>
<dbReference type="EMBL" id="JAVXZY010000009">
    <property type="protein sequence ID" value="MDT9001471.1"/>
    <property type="molecule type" value="Genomic_DNA"/>
</dbReference>
<name>A0ABU3PHG2_9BURK</name>
<comment type="caution">
    <text evidence="3">The sequence shown here is derived from an EMBL/GenBank/DDBJ whole genome shotgun (WGS) entry which is preliminary data.</text>
</comment>
<keyword evidence="4" id="KW-1185">Reference proteome</keyword>
<feature type="chain" id="PRO_5046236165" evidence="1">
    <location>
        <begin position="17"/>
        <end position="371"/>
    </location>
</feature>
<dbReference type="GO" id="GO:0016787">
    <property type="term" value="F:hydrolase activity"/>
    <property type="evidence" value="ECO:0007669"/>
    <property type="project" value="UniProtKB-KW"/>
</dbReference>
<dbReference type="PANTHER" id="PTHR43283">
    <property type="entry name" value="BETA-LACTAMASE-RELATED"/>
    <property type="match status" value="1"/>
</dbReference>
<accession>A0ABU3PHG2</accession>
<proteinExistence type="predicted"/>
<dbReference type="SUPFAM" id="SSF56601">
    <property type="entry name" value="beta-lactamase/transpeptidase-like"/>
    <property type="match status" value="1"/>
</dbReference>
<dbReference type="InterPro" id="IPR001466">
    <property type="entry name" value="Beta-lactam-related"/>
</dbReference>